<dbReference type="InterPro" id="IPR006015">
    <property type="entry name" value="Universal_stress_UspA"/>
</dbReference>
<accession>A0ABW4R479</accession>
<comment type="caution">
    <text evidence="3">The sequence shown here is derived from an EMBL/GenBank/DDBJ whole genome shotgun (WGS) entry which is preliminary data.</text>
</comment>
<dbReference type="CDD" id="cd00293">
    <property type="entry name" value="USP-like"/>
    <property type="match status" value="1"/>
</dbReference>
<dbReference type="PRINTS" id="PR01438">
    <property type="entry name" value="UNVRSLSTRESS"/>
</dbReference>
<comment type="similarity">
    <text evidence="1">Belongs to the universal stress protein A family.</text>
</comment>
<proteinExistence type="inferred from homology"/>
<name>A0ABW4R479_9RHOB</name>
<keyword evidence="4" id="KW-1185">Reference proteome</keyword>
<dbReference type="Pfam" id="PF00582">
    <property type="entry name" value="Usp"/>
    <property type="match status" value="1"/>
</dbReference>
<protein>
    <submittedName>
        <fullName evidence="3">Universal stress protein</fullName>
    </submittedName>
</protein>
<feature type="domain" description="UspA" evidence="2">
    <location>
        <begin position="163"/>
        <end position="286"/>
    </location>
</feature>
<dbReference type="RefSeq" id="WP_379140412.1">
    <property type="nucleotide sequence ID" value="NZ_JBHUEN010000012.1"/>
</dbReference>
<sequence>MSYDTILTVMAGRDQDKQPNAASLAALTAAETLCSVFDAHLDIFCLGLDQVHAGFYYPDAAPQVFKDAIDRAVDSARAVEAIVNERMRGSTVRWSIDTAVAQLGGVSALVGQKARFSDLVVMPRPYGDDAPPDTVAITEAALFQGSAPVLVLPPGAPPELPPRRILIAWNEGEEALDAVRRSLPFLRGAETVEILIIAPPPSGRDAAEPGSELSQMLARKGVPTKISVVAQTYPLTSDVIKQHTLETAAEMVVMGGYGHSRFREAILGGTTRNMLQDANIPILMAR</sequence>
<dbReference type="EMBL" id="JBHUEN010000012">
    <property type="protein sequence ID" value="MFD1880945.1"/>
    <property type="molecule type" value="Genomic_DNA"/>
</dbReference>
<dbReference type="Gene3D" id="3.40.50.12370">
    <property type="match status" value="1"/>
</dbReference>
<organism evidence="3 4">
    <name type="scientific">Paracoccus pacificus</name>
    <dbReference type="NCBI Taxonomy" id="1463598"/>
    <lineage>
        <taxon>Bacteria</taxon>
        <taxon>Pseudomonadati</taxon>
        <taxon>Pseudomonadota</taxon>
        <taxon>Alphaproteobacteria</taxon>
        <taxon>Rhodobacterales</taxon>
        <taxon>Paracoccaceae</taxon>
        <taxon>Paracoccus</taxon>
    </lineage>
</organism>
<dbReference type="InterPro" id="IPR006016">
    <property type="entry name" value="UspA"/>
</dbReference>
<dbReference type="Proteomes" id="UP001597213">
    <property type="component" value="Unassembled WGS sequence"/>
</dbReference>
<evidence type="ECO:0000259" key="2">
    <source>
        <dbReference type="Pfam" id="PF00582"/>
    </source>
</evidence>
<gene>
    <name evidence="3" type="ORF">ACFSCT_04360</name>
</gene>
<reference evidence="4" key="1">
    <citation type="journal article" date="2019" name="Int. J. Syst. Evol. Microbiol.">
        <title>The Global Catalogue of Microorganisms (GCM) 10K type strain sequencing project: providing services to taxonomists for standard genome sequencing and annotation.</title>
        <authorList>
            <consortium name="The Broad Institute Genomics Platform"/>
            <consortium name="The Broad Institute Genome Sequencing Center for Infectious Disease"/>
            <person name="Wu L."/>
            <person name="Ma J."/>
        </authorList>
    </citation>
    <scope>NUCLEOTIDE SEQUENCE [LARGE SCALE GENOMIC DNA]</scope>
    <source>
        <strain evidence="4">CCUG 56029</strain>
    </source>
</reference>
<evidence type="ECO:0000313" key="3">
    <source>
        <dbReference type="EMBL" id="MFD1880945.1"/>
    </source>
</evidence>
<evidence type="ECO:0000313" key="4">
    <source>
        <dbReference type="Proteomes" id="UP001597213"/>
    </source>
</evidence>
<evidence type="ECO:0000256" key="1">
    <source>
        <dbReference type="ARBA" id="ARBA00008791"/>
    </source>
</evidence>
<dbReference type="SUPFAM" id="SSF52402">
    <property type="entry name" value="Adenine nucleotide alpha hydrolases-like"/>
    <property type="match status" value="1"/>
</dbReference>